<dbReference type="AlphaFoldDB" id="A0A2T3MUJ1"/>
<evidence type="ECO:0000313" key="1">
    <source>
        <dbReference type="EMBL" id="PSW03597.1"/>
    </source>
</evidence>
<dbReference type="Proteomes" id="UP000240904">
    <property type="component" value="Unassembled WGS sequence"/>
</dbReference>
<proteinExistence type="predicted"/>
<protein>
    <submittedName>
        <fullName evidence="1">DUF2989 domain-containing protein</fullName>
    </submittedName>
</protein>
<sequence length="280" mass="32115">MRISNRSLGYLKPVHLKFGLVALCVSLLSGCYERHRTTDSLCEAYPSLCAGLNVNDGQCRIQRSNLIWQRYDVLKNSADAEKFKELKLTHKYQVCLEYAARIEPTELKERKSRRMSALIHSYDSIKRLNQELASSEDPNIIYYRWGQGDKKALRQFLLLEGSAKLETPELQLALATYYTGQDKEKTLQILSHALELYKEDQPIKPEIILSLATISHQQGLAHHAYIWATVGRDFNLPVVRPERLAAFYPMEDAEREALNIQAKKITKALKKGDFTVNMVK</sequence>
<comment type="caution">
    <text evidence="1">The sequence shown here is derived from an EMBL/GenBank/DDBJ whole genome shotgun (WGS) entry which is preliminary data.</text>
</comment>
<dbReference type="RefSeq" id="WP_107284501.1">
    <property type="nucleotide sequence ID" value="NZ_PYMC01000014.1"/>
</dbReference>
<dbReference type="EMBL" id="PYMC01000014">
    <property type="protein sequence ID" value="PSW03597.1"/>
    <property type="molecule type" value="Genomic_DNA"/>
</dbReference>
<accession>A0A2T3MUJ1</accession>
<dbReference type="PROSITE" id="PS51257">
    <property type="entry name" value="PROKAR_LIPOPROTEIN"/>
    <property type="match status" value="1"/>
</dbReference>
<name>A0A2T3MUJ1_9GAMM</name>
<dbReference type="InterPro" id="IPR021372">
    <property type="entry name" value="DUF2989"/>
</dbReference>
<organism evidence="1 2">
    <name type="scientific">Photobacterium lipolyticum</name>
    <dbReference type="NCBI Taxonomy" id="266810"/>
    <lineage>
        <taxon>Bacteria</taxon>
        <taxon>Pseudomonadati</taxon>
        <taxon>Pseudomonadota</taxon>
        <taxon>Gammaproteobacteria</taxon>
        <taxon>Vibrionales</taxon>
        <taxon>Vibrionaceae</taxon>
        <taxon>Photobacterium</taxon>
    </lineage>
</organism>
<dbReference type="OrthoDB" id="5900133at2"/>
<evidence type="ECO:0000313" key="2">
    <source>
        <dbReference type="Proteomes" id="UP000240904"/>
    </source>
</evidence>
<reference evidence="1 2" key="1">
    <citation type="submission" date="2018-03" db="EMBL/GenBank/DDBJ databases">
        <title>Whole genome sequencing of Histamine producing bacteria.</title>
        <authorList>
            <person name="Butler K."/>
        </authorList>
    </citation>
    <scope>NUCLEOTIDE SEQUENCE [LARGE SCALE GENOMIC DNA]</scope>
    <source>
        <strain evidence="1 2">DSM 16190</strain>
    </source>
</reference>
<dbReference type="Pfam" id="PF11207">
    <property type="entry name" value="DUF2989"/>
    <property type="match status" value="1"/>
</dbReference>
<keyword evidence="2" id="KW-1185">Reference proteome</keyword>
<gene>
    <name evidence="1" type="ORF">C9I89_16880</name>
</gene>